<organism evidence="2 3">
    <name type="scientific">Aphanomyces astaci</name>
    <name type="common">Crayfish plague agent</name>
    <dbReference type="NCBI Taxonomy" id="112090"/>
    <lineage>
        <taxon>Eukaryota</taxon>
        <taxon>Sar</taxon>
        <taxon>Stramenopiles</taxon>
        <taxon>Oomycota</taxon>
        <taxon>Saprolegniomycetes</taxon>
        <taxon>Saprolegniales</taxon>
        <taxon>Verrucalvaceae</taxon>
        <taxon>Aphanomyces</taxon>
    </lineage>
</organism>
<evidence type="ECO:0000256" key="1">
    <source>
        <dbReference type="SAM" id="MobiDB-lite"/>
    </source>
</evidence>
<sequence length="205" mass="23538">MVKRRRGGGRMHLIKHDGRTSTENTDCSSNASGDQSDDEVLDTREPVPKRMKIMPKTLDCSTRRLDDMLSSDGMESAIDFLLEIRRTKEVDLANWSRHSHDGIHVLVTTIVDTNRFLIQQCMFTALCCILGAIAKHQYQRELDAVYGLLPPILFEVLPLECATQPVDAITIRRRLNKLNRSLRKIWSFRITKCWVQEGQEAPVRF</sequence>
<reference evidence="2 3" key="1">
    <citation type="submission" date="2019-06" db="EMBL/GenBank/DDBJ databases">
        <title>Genomics analysis of Aphanomyces spp. identifies a new class of oomycete effector associated with host adaptation.</title>
        <authorList>
            <person name="Gaulin E."/>
        </authorList>
    </citation>
    <scope>NUCLEOTIDE SEQUENCE [LARGE SCALE GENOMIC DNA]</scope>
    <source>
        <strain evidence="2 3">E</strain>
    </source>
</reference>
<feature type="compositionally biased region" description="Basic residues" evidence="1">
    <location>
        <begin position="1"/>
        <end position="13"/>
    </location>
</feature>
<protein>
    <submittedName>
        <fullName evidence="2">Uncharacterized protein</fullName>
    </submittedName>
</protein>
<feature type="compositionally biased region" description="Polar residues" evidence="1">
    <location>
        <begin position="21"/>
        <end position="34"/>
    </location>
</feature>
<proteinExistence type="predicted"/>
<name>A0A6A5A5F7_APHAT</name>
<accession>A0A6A5A5F7</accession>
<dbReference type="Proteomes" id="UP000469452">
    <property type="component" value="Unassembled WGS sequence"/>
</dbReference>
<evidence type="ECO:0000313" key="3">
    <source>
        <dbReference type="Proteomes" id="UP000469452"/>
    </source>
</evidence>
<gene>
    <name evidence="2" type="ORF">AaE_009187</name>
</gene>
<evidence type="ECO:0000313" key="2">
    <source>
        <dbReference type="EMBL" id="KAF0733316.1"/>
    </source>
</evidence>
<dbReference type="AlphaFoldDB" id="A0A6A5A5F7"/>
<feature type="region of interest" description="Disordered" evidence="1">
    <location>
        <begin position="1"/>
        <end position="48"/>
    </location>
</feature>
<dbReference type="EMBL" id="VJMI01015065">
    <property type="protein sequence ID" value="KAF0733316.1"/>
    <property type="molecule type" value="Genomic_DNA"/>
</dbReference>
<comment type="caution">
    <text evidence="2">The sequence shown here is derived from an EMBL/GenBank/DDBJ whole genome shotgun (WGS) entry which is preliminary data.</text>
</comment>